<feature type="domain" description="DUF7901" evidence="2">
    <location>
        <begin position="30"/>
        <end position="187"/>
    </location>
</feature>
<dbReference type="EMBL" id="JAMXLR010000083">
    <property type="protein sequence ID" value="MCO6046999.1"/>
    <property type="molecule type" value="Genomic_DNA"/>
</dbReference>
<gene>
    <name evidence="3" type="ORF">NG895_24130</name>
</gene>
<proteinExistence type="predicted"/>
<feature type="chain" id="PRO_5040771645" description="DUF7901 domain-containing protein" evidence="1">
    <location>
        <begin position="25"/>
        <end position="318"/>
    </location>
</feature>
<dbReference type="InterPro" id="IPR057223">
    <property type="entry name" value="DUF7901"/>
</dbReference>
<evidence type="ECO:0000313" key="3">
    <source>
        <dbReference type="EMBL" id="MCO6046999.1"/>
    </source>
</evidence>
<dbReference type="SUPFAM" id="SSF63446">
    <property type="entry name" value="Type I dockerin domain"/>
    <property type="match status" value="1"/>
</dbReference>
<dbReference type="AlphaFoldDB" id="A0A9X2FHK9"/>
<keyword evidence="1" id="KW-0732">Signal</keyword>
<dbReference type="Proteomes" id="UP001155241">
    <property type="component" value="Unassembled WGS sequence"/>
</dbReference>
<evidence type="ECO:0000256" key="1">
    <source>
        <dbReference type="SAM" id="SignalP"/>
    </source>
</evidence>
<name>A0A9X2FHK9_9BACT</name>
<feature type="signal peptide" evidence="1">
    <location>
        <begin position="1"/>
        <end position="24"/>
    </location>
</feature>
<evidence type="ECO:0000259" key="2">
    <source>
        <dbReference type="Pfam" id="PF25470"/>
    </source>
</evidence>
<keyword evidence="4" id="KW-1185">Reference proteome</keyword>
<dbReference type="GO" id="GO:0000272">
    <property type="term" value="P:polysaccharide catabolic process"/>
    <property type="evidence" value="ECO:0007669"/>
    <property type="project" value="InterPro"/>
</dbReference>
<dbReference type="Pfam" id="PF25470">
    <property type="entry name" value="DUF7901"/>
    <property type="match status" value="1"/>
</dbReference>
<comment type="caution">
    <text evidence="3">The sequence shown here is derived from an EMBL/GenBank/DDBJ whole genome shotgun (WGS) entry which is preliminary data.</text>
</comment>
<dbReference type="RefSeq" id="WP_252855113.1">
    <property type="nucleotide sequence ID" value="NZ_JAMXLR010000083.1"/>
</dbReference>
<dbReference type="InterPro" id="IPR018247">
    <property type="entry name" value="EF_Hand_1_Ca_BS"/>
</dbReference>
<sequence length="318" mass="34895">MACRGIGRFALVIALTLGVRATFAAATTFFQAPLNGGDGFQSELETLQVADNFLLGTPTKITSLRWWGVYATSAAEVDDFTIRFFHDDSGDPELEPTRTFEGLAVSRSDSGLVDAFDDTVYVYEATLPTSVIQTGNSVGYVSILNSPPNGWFWLQSDTSNSNWFRFDDQDIWVEAVNETTGDLAFELAGVTPPVGDYNADFVVDHKDYTLWKDTFGSTTLLAADGNGDNHVDLADYVVWRNNLGASAVALRSNVYGATTDTTSFMSGTAHQTNVPEPSAVKLLYLCILLLLVRSRFKNAVKSQRFSWRPSRSIKTKVT</sequence>
<dbReference type="InterPro" id="IPR036439">
    <property type="entry name" value="Dockerin_dom_sf"/>
</dbReference>
<dbReference type="PROSITE" id="PS00018">
    <property type="entry name" value="EF_HAND_1"/>
    <property type="match status" value="1"/>
</dbReference>
<organism evidence="3 4">
    <name type="scientific">Aeoliella straminimaris</name>
    <dbReference type="NCBI Taxonomy" id="2954799"/>
    <lineage>
        <taxon>Bacteria</taxon>
        <taxon>Pseudomonadati</taxon>
        <taxon>Planctomycetota</taxon>
        <taxon>Planctomycetia</taxon>
        <taxon>Pirellulales</taxon>
        <taxon>Lacipirellulaceae</taxon>
        <taxon>Aeoliella</taxon>
    </lineage>
</organism>
<accession>A0A9X2FHK9</accession>
<evidence type="ECO:0000313" key="4">
    <source>
        <dbReference type="Proteomes" id="UP001155241"/>
    </source>
</evidence>
<reference evidence="3" key="1">
    <citation type="submission" date="2022-06" db="EMBL/GenBank/DDBJ databases">
        <title>Aeoliella straminimaris, a novel planctomycete from sediments.</title>
        <authorList>
            <person name="Vitorino I.R."/>
            <person name="Lage O.M."/>
        </authorList>
    </citation>
    <scope>NUCLEOTIDE SEQUENCE</scope>
    <source>
        <strain evidence="3">ICT_H6.2</strain>
    </source>
</reference>
<dbReference type="Gene3D" id="1.10.1330.10">
    <property type="entry name" value="Dockerin domain"/>
    <property type="match status" value="1"/>
</dbReference>
<protein>
    <recommendedName>
        <fullName evidence="2">DUF7901 domain-containing protein</fullName>
    </recommendedName>
</protein>